<protein>
    <submittedName>
        <fullName evidence="5">Glycoside hydrolase</fullName>
    </submittedName>
</protein>
<keyword evidence="5" id="KW-0378">Hydrolase</keyword>
<dbReference type="GO" id="GO:0004553">
    <property type="term" value="F:hydrolase activity, hydrolyzing O-glycosyl compounds"/>
    <property type="evidence" value="ECO:0007669"/>
    <property type="project" value="InterPro"/>
</dbReference>
<dbReference type="Pfam" id="PF01301">
    <property type="entry name" value="Glyco_hydro_35"/>
    <property type="match status" value="1"/>
</dbReference>
<organism evidence="5 6">
    <name type="scientific">Uabimicrobium amorphum</name>
    <dbReference type="NCBI Taxonomy" id="2596890"/>
    <lineage>
        <taxon>Bacteria</taxon>
        <taxon>Pseudomonadati</taxon>
        <taxon>Planctomycetota</taxon>
        <taxon>Candidatus Uabimicrobiia</taxon>
        <taxon>Candidatus Uabimicrobiales</taxon>
        <taxon>Candidatus Uabimicrobiaceae</taxon>
        <taxon>Candidatus Uabimicrobium</taxon>
    </lineage>
</organism>
<proteinExistence type="inferred from homology"/>
<dbReference type="KEGG" id="uam:UABAM_05680"/>
<dbReference type="EMBL" id="AP019860">
    <property type="protein sequence ID" value="BBM87277.1"/>
    <property type="molecule type" value="Genomic_DNA"/>
</dbReference>
<dbReference type="OrthoDB" id="703126at2"/>
<dbReference type="InterPro" id="IPR001944">
    <property type="entry name" value="Glycoside_Hdrlase_35"/>
</dbReference>
<gene>
    <name evidence="5" type="ORF">UABAM_05680</name>
</gene>
<feature type="domain" description="Glycoside hydrolase 35 catalytic" evidence="3">
    <location>
        <begin position="11"/>
        <end position="107"/>
    </location>
</feature>
<dbReference type="InterPro" id="IPR054746">
    <property type="entry name" value="GLMA-like_second"/>
</dbReference>
<dbReference type="PANTHER" id="PTHR23421">
    <property type="entry name" value="BETA-GALACTOSIDASE RELATED"/>
    <property type="match status" value="1"/>
</dbReference>
<dbReference type="Pfam" id="PF22369">
    <property type="entry name" value="GLMA_2nd"/>
    <property type="match status" value="1"/>
</dbReference>
<dbReference type="GO" id="GO:0005975">
    <property type="term" value="P:carbohydrate metabolic process"/>
    <property type="evidence" value="ECO:0007669"/>
    <property type="project" value="InterPro"/>
</dbReference>
<dbReference type="AlphaFoldDB" id="A0A5S9F5W2"/>
<dbReference type="SUPFAM" id="SSF51445">
    <property type="entry name" value="(Trans)glycosidases"/>
    <property type="match status" value="1"/>
</dbReference>
<evidence type="ECO:0000313" key="5">
    <source>
        <dbReference type="EMBL" id="BBM87277.1"/>
    </source>
</evidence>
<evidence type="ECO:0000256" key="1">
    <source>
        <dbReference type="ARBA" id="ARBA00009809"/>
    </source>
</evidence>
<dbReference type="InterPro" id="IPR031330">
    <property type="entry name" value="Gly_Hdrlase_35_cat"/>
</dbReference>
<evidence type="ECO:0000259" key="3">
    <source>
        <dbReference type="Pfam" id="PF01301"/>
    </source>
</evidence>
<evidence type="ECO:0000256" key="2">
    <source>
        <dbReference type="RuleBase" id="RU003679"/>
    </source>
</evidence>
<sequence length="727" mass="84857">MFSYKNGRYYKNDQPFFVRGVEYQYYRDRKENWRERLQQLKQARANVVSFYIPWRHHFIDNDYDFTGKTKSNRDLVHFLDLCTEVGFYMFAKPGPFVHSELNIGGLPDITSPSFNDKITPVRKHNGEACHWDYDNAQLPSPNDAVFDNMTKEWLQQVAKIIEKHVSPQGNIIGIQLNDETIFCTSNEAPWNFGYDEPDVKFFRDMLAQNYNSIAKYNQLHATHLDSFDQVTPPSLQQKINHPRQLLPLRDWGQFQWWLRREVYARYKRYLAIESVYLTNYAGITPPIQENVPGKEPAAAHYLQSLYAEWWLAMNRIEADLDVHEYGMISWLGVAAYNIDNPRETALDNNCQVNEVFQRYINTARRRRGINIEENWGFAKLYHPFSRYPLIPFFQTLASVAGGCTGFIVFCGVQHDHWDSQLDSVTKQQHPTFPSDAPICCDGKLTPMYDTMTMLNTWFEKEQDYLQAELKTDFCWLTYAPYAAISSWFAPHSDMWQLQDKIPRCAFSAWEQLTMNMAEDGYVADMLDIEGVSLAELQTKPLCMIQLAFFMDQKTQQKLLDYVEKGGRIICCGERPYLDGDMHEFSLLSNYLHEGKNRVGLGEIHYYEKGSFAEKEFLPQVGVEPCVSFSENMRAFVYTNDEDYYIWFFHFSRQDVHHTQVLFYEKKLELWLGSKACGVVHIKGNKIVSAMCKGNNEVENIESTTKFRFLEEEVGITGDGIWFNSPEG</sequence>
<reference evidence="5 6" key="1">
    <citation type="submission" date="2019-08" db="EMBL/GenBank/DDBJ databases">
        <title>Complete genome sequence of Candidatus Uab amorphum.</title>
        <authorList>
            <person name="Shiratori T."/>
            <person name="Suzuki S."/>
            <person name="Kakizawa Y."/>
            <person name="Ishida K."/>
        </authorList>
    </citation>
    <scope>NUCLEOTIDE SEQUENCE [LARGE SCALE GENOMIC DNA]</scope>
    <source>
        <strain evidence="5 6">SRT547</strain>
    </source>
</reference>
<comment type="similarity">
    <text evidence="1 2">Belongs to the glycosyl hydrolase 35 family.</text>
</comment>
<name>A0A5S9F5W2_UABAM</name>
<dbReference type="InterPro" id="IPR017853">
    <property type="entry name" value="GH"/>
</dbReference>
<evidence type="ECO:0000313" key="6">
    <source>
        <dbReference type="Proteomes" id="UP000326354"/>
    </source>
</evidence>
<evidence type="ECO:0000259" key="4">
    <source>
        <dbReference type="Pfam" id="PF22369"/>
    </source>
</evidence>
<dbReference type="Gene3D" id="3.20.20.80">
    <property type="entry name" value="Glycosidases"/>
    <property type="match status" value="1"/>
</dbReference>
<feature type="domain" description="GLMA-like second" evidence="4">
    <location>
        <begin position="511"/>
        <end position="592"/>
    </location>
</feature>
<dbReference type="RefSeq" id="WP_151971302.1">
    <property type="nucleotide sequence ID" value="NZ_AP019860.1"/>
</dbReference>
<keyword evidence="6" id="KW-1185">Reference proteome</keyword>
<accession>A0A5S9F5W2</accession>
<dbReference type="Proteomes" id="UP000326354">
    <property type="component" value="Chromosome"/>
</dbReference>